<reference evidence="2 3" key="1">
    <citation type="submission" date="2024-01" db="EMBL/GenBank/DDBJ databases">
        <title>Genome insights into Plantactinospora sonchi sp. nov.</title>
        <authorList>
            <person name="Wang L."/>
        </authorList>
    </citation>
    <scope>NUCLEOTIDE SEQUENCE [LARGE SCALE GENOMIC DNA]</scope>
    <source>
        <strain evidence="2 3">NEAU-QY2</strain>
    </source>
</reference>
<gene>
    <name evidence="2" type="ORF">V1633_11730</name>
</gene>
<keyword evidence="3" id="KW-1185">Reference proteome</keyword>
<keyword evidence="1" id="KW-0812">Transmembrane</keyword>
<evidence type="ECO:0000313" key="3">
    <source>
        <dbReference type="Proteomes" id="UP001332243"/>
    </source>
</evidence>
<evidence type="ECO:0000313" key="2">
    <source>
        <dbReference type="EMBL" id="MEE6259154.1"/>
    </source>
</evidence>
<organism evidence="2 3">
    <name type="scientific">Plantactinospora sonchi</name>
    <dbReference type="NCBI Taxonomy" id="1544735"/>
    <lineage>
        <taxon>Bacteria</taxon>
        <taxon>Bacillati</taxon>
        <taxon>Actinomycetota</taxon>
        <taxon>Actinomycetes</taxon>
        <taxon>Micromonosporales</taxon>
        <taxon>Micromonosporaceae</taxon>
        <taxon>Plantactinospora</taxon>
    </lineage>
</organism>
<protein>
    <submittedName>
        <fullName evidence="2">Uncharacterized protein</fullName>
    </submittedName>
</protein>
<feature type="transmembrane region" description="Helical" evidence="1">
    <location>
        <begin position="48"/>
        <end position="75"/>
    </location>
</feature>
<proteinExistence type="predicted"/>
<accession>A0ABU7RRP2</accession>
<name>A0ABU7RRP2_9ACTN</name>
<dbReference type="RefSeq" id="WP_331214285.1">
    <property type="nucleotide sequence ID" value="NZ_JAZGQK010000009.1"/>
</dbReference>
<sequence length="78" mass="8230">MERPFPVATLLIGVTLGVVVGIAYAVARRAWADYHKTRASLPGMRQVAWALTRIATSRGGIVLLLCLAAVGWAAAGEP</sequence>
<dbReference type="EMBL" id="JAZGQK010000009">
    <property type="protein sequence ID" value="MEE6259154.1"/>
    <property type="molecule type" value="Genomic_DNA"/>
</dbReference>
<comment type="caution">
    <text evidence="2">The sequence shown here is derived from an EMBL/GenBank/DDBJ whole genome shotgun (WGS) entry which is preliminary data.</text>
</comment>
<evidence type="ECO:0000256" key="1">
    <source>
        <dbReference type="SAM" id="Phobius"/>
    </source>
</evidence>
<feature type="transmembrane region" description="Helical" evidence="1">
    <location>
        <begin position="6"/>
        <end position="27"/>
    </location>
</feature>
<dbReference type="Proteomes" id="UP001332243">
    <property type="component" value="Unassembled WGS sequence"/>
</dbReference>
<keyword evidence="1" id="KW-0472">Membrane</keyword>
<keyword evidence="1" id="KW-1133">Transmembrane helix</keyword>